<organism evidence="1 2">
    <name type="scientific">Acaulospora colombiana</name>
    <dbReference type="NCBI Taxonomy" id="27376"/>
    <lineage>
        <taxon>Eukaryota</taxon>
        <taxon>Fungi</taxon>
        <taxon>Fungi incertae sedis</taxon>
        <taxon>Mucoromycota</taxon>
        <taxon>Glomeromycotina</taxon>
        <taxon>Glomeromycetes</taxon>
        <taxon>Diversisporales</taxon>
        <taxon>Acaulosporaceae</taxon>
        <taxon>Acaulospora</taxon>
    </lineage>
</organism>
<name>A0ACA9MND8_9GLOM</name>
<evidence type="ECO:0000313" key="1">
    <source>
        <dbReference type="EMBL" id="CAG8603226.1"/>
    </source>
</evidence>
<feature type="non-terminal residue" evidence="1">
    <location>
        <position position="1"/>
    </location>
</feature>
<gene>
    <name evidence="1" type="ORF">ACOLOM_LOCUS6750</name>
</gene>
<protein>
    <submittedName>
        <fullName evidence="1">5152_t:CDS:1</fullName>
    </submittedName>
</protein>
<sequence>TETIREKKTNKKQLTWSNEVEEMITQDIQTDISIKDRNTQENEQSKDSPVTFTVARIDDSNVEMEESGTSSRTRSESSRQ</sequence>
<proteinExistence type="predicted"/>
<dbReference type="EMBL" id="CAJVPT010014337">
    <property type="protein sequence ID" value="CAG8603226.1"/>
    <property type="molecule type" value="Genomic_DNA"/>
</dbReference>
<reference evidence="1" key="1">
    <citation type="submission" date="2021-06" db="EMBL/GenBank/DDBJ databases">
        <authorList>
            <person name="Kallberg Y."/>
            <person name="Tangrot J."/>
            <person name="Rosling A."/>
        </authorList>
    </citation>
    <scope>NUCLEOTIDE SEQUENCE</scope>
    <source>
        <strain evidence="1">CL356</strain>
    </source>
</reference>
<comment type="caution">
    <text evidence="1">The sequence shown here is derived from an EMBL/GenBank/DDBJ whole genome shotgun (WGS) entry which is preliminary data.</text>
</comment>
<evidence type="ECO:0000313" key="2">
    <source>
        <dbReference type="Proteomes" id="UP000789525"/>
    </source>
</evidence>
<keyword evidence="2" id="KW-1185">Reference proteome</keyword>
<dbReference type="Proteomes" id="UP000789525">
    <property type="component" value="Unassembled WGS sequence"/>
</dbReference>
<accession>A0ACA9MND8</accession>